<dbReference type="GO" id="GO:0015780">
    <property type="term" value="P:nucleotide-sugar transmembrane transport"/>
    <property type="evidence" value="ECO:0000318"/>
    <property type="project" value="GO_Central"/>
</dbReference>
<feature type="transmembrane region" description="Helical" evidence="1">
    <location>
        <begin position="210"/>
        <end position="225"/>
    </location>
</feature>
<feature type="transmembrane region" description="Helical" evidence="1">
    <location>
        <begin position="31"/>
        <end position="54"/>
    </location>
</feature>
<evidence type="ECO:0000313" key="2">
    <source>
        <dbReference type="EMBL" id="KDO65522.1"/>
    </source>
</evidence>
<gene>
    <name evidence="2" type="ORF">CISIN_1g0483071mg</name>
</gene>
<dbReference type="AlphaFoldDB" id="A0A067FPX5"/>
<sequence>MTNDEENPLIGKINPRIARMMTWYNSLGHRASIYGVAAGYCLSASLLAIINKWATMKFAYPEALTALRYLTSAVGVLPCGSCFKFIDHDLLTFVTMRRFASAAIIVYLSLFANSELSIAVSPFLHQPWPLIKTWFSLLTILGGSLLYIMGEMSKLKHEITNKSDWYSFEVILPLGFSCFFGGFTVLGGAVNKSLNVVINLAFWDKHSTRVGTLGLLICMLGGVTYQQSPTNKPRAVNETEVQE</sequence>
<reference evidence="2 3" key="1">
    <citation type="submission" date="2014-04" db="EMBL/GenBank/DDBJ databases">
        <authorList>
            <consortium name="International Citrus Genome Consortium"/>
            <person name="Gmitter F."/>
            <person name="Chen C."/>
            <person name="Farmerie W."/>
            <person name="Harkins T."/>
            <person name="Desany B."/>
            <person name="Mohiuddin M."/>
            <person name="Kodira C."/>
            <person name="Borodovsky M."/>
            <person name="Lomsadze A."/>
            <person name="Burns P."/>
            <person name="Jenkins J."/>
            <person name="Prochnik S."/>
            <person name="Shu S."/>
            <person name="Chapman J."/>
            <person name="Pitluck S."/>
            <person name="Schmutz J."/>
            <person name="Rokhsar D."/>
        </authorList>
    </citation>
    <scope>NUCLEOTIDE SEQUENCE</scope>
</reference>
<keyword evidence="1" id="KW-1133">Transmembrane helix</keyword>
<dbReference type="GO" id="GO:0015297">
    <property type="term" value="F:antiporter activity"/>
    <property type="evidence" value="ECO:0000318"/>
    <property type="project" value="GO_Central"/>
</dbReference>
<feature type="transmembrane region" description="Helical" evidence="1">
    <location>
        <begin position="130"/>
        <end position="149"/>
    </location>
</feature>
<keyword evidence="3" id="KW-1185">Reference proteome</keyword>
<keyword evidence="1" id="KW-0812">Transmembrane</keyword>
<dbReference type="Proteomes" id="UP000027120">
    <property type="component" value="Unassembled WGS sequence"/>
</dbReference>
<dbReference type="GO" id="GO:0005794">
    <property type="term" value="C:Golgi apparatus"/>
    <property type="evidence" value="ECO:0000318"/>
    <property type="project" value="GO_Central"/>
</dbReference>
<feature type="non-terminal residue" evidence="2">
    <location>
        <position position="243"/>
    </location>
</feature>
<feature type="transmembrane region" description="Helical" evidence="1">
    <location>
        <begin position="99"/>
        <end position="124"/>
    </location>
</feature>
<name>A0A067FPX5_CITSI</name>
<dbReference type="EMBL" id="KK784903">
    <property type="protein sequence ID" value="KDO65522.1"/>
    <property type="molecule type" value="Genomic_DNA"/>
</dbReference>
<keyword evidence="1" id="KW-0472">Membrane</keyword>
<proteinExistence type="predicted"/>
<protein>
    <submittedName>
        <fullName evidence="2">Uncharacterized protein</fullName>
    </submittedName>
</protein>
<evidence type="ECO:0000256" key="1">
    <source>
        <dbReference type="SAM" id="Phobius"/>
    </source>
</evidence>
<dbReference type="GO" id="GO:0005338">
    <property type="term" value="F:nucleotide-sugar transmembrane transporter activity"/>
    <property type="evidence" value="ECO:0000318"/>
    <property type="project" value="GO_Central"/>
</dbReference>
<feature type="transmembrane region" description="Helical" evidence="1">
    <location>
        <begin position="170"/>
        <end position="190"/>
    </location>
</feature>
<organism evidence="2 3">
    <name type="scientific">Citrus sinensis</name>
    <name type="common">Sweet orange</name>
    <name type="synonym">Citrus aurantium var. sinensis</name>
    <dbReference type="NCBI Taxonomy" id="2711"/>
    <lineage>
        <taxon>Eukaryota</taxon>
        <taxon>Viridiplantae</taxon>
        <taxon>Streptophyta</taxon>
        <taxon>Embryophyta</taxon>
        <taxon>Tracheophyta</taxon>
        <taxon>Spermatophyta</taxon>
        <taxon>Magnoliopsida</taxon>
        <taxon>eudicotyledons</taxon>
        <taxon>Gunneridae</taxon>
        <taxon>Pentapetalae</taxon>
        <taxon>rosids</taxon>
        <taxon>malvids</taxon>
        <taxon>Sapindales</taxon>
        <taxon>Rutaceae</taxon>
        <taxon>Aurantioideae</taxon>
        <taxon>Citrus</taxon>
    </lineage>
</organism>
<feature type="transmembrane region" description="Helical" evidence="1">
    <location>
        <begin position="66"/>
        <end position="87"/>
    </location>
</feature>
<accession>A0A067FPX5</accession>
<evidence type="ECO:0000313" key="3">
    <source>
        <dbReference type="Proteomes" id="UP000027120"/>
    </source>
</evidence>